<dbReference type="SUPFAM" id="SSF51735">
    <property type="entry name" value="NAD(P)-binding Rossmann-fold domains"/>
    <property type="match status" value="1"/>
</dbReference>
<comment type="similarity">
    <text evidence="1">Belongs to the NmrA-type oxidoreductase family.</text>
</comment>
<evidence type="ECO:0000256" key="2">
    <source>
        <dbReference type="ARBA" id="ARBA00022857"/>
    </source>
</evidence>
<accession>A0A8H3DY04</accession>
<dbReference type="PANTHER" id="PTHR42748:SF30">
    <property type="entry name" value="NMRA-LIKE DOMAIN-CONTAINING PROTEIN"/>
    <property type="match status" value="1"/>
</dbReference>
<reference evidence="5" key="1">
    <citation type="submission" date="2021-01" db="EMBL/GenBank/DDBJ databases">
        <authorList>
            <person name="Kaushik A."/>
        </authorList>
    </citation>
    <scope>NUCLEOTIDE SEQUENCE</scope>
    <source>
        <strain evidence="5">AG5</strain>
    </source>
</reference>
<dbReference type="AlphaFoldDB" id="A0A8H3DY04"/>
<dbReference type="PANTHER" id="PTHR42748">
    <property type="entry name" value="NITROGEN METABOLITE REPRESSION PROTEIN NMRA FAMILY MEMBER"/>
    <property type="match status" value="1"/>
</dbReference>
<keyword evidence="2" id="KW-0521">NADP</keyword>
<sequence>MSTTTERLLVAVCGATGAQGSSVAQHLLRDGGYKVRALTRNPDGEKAQALKQQGAEVVHCDFENKEQLTAAFDGVYAVFGLTNFWEVGEEAEVRQGKNLADAAKNSGVKHFIWSSCPHVHGEAPRHWESKCEVEKYLHELGVPTTTIFPSFYFENIWSFFPLKRNSDGSLVLDWFFPSDVRIPSFSVEDIGAWFIIALKNPGTWIGKQMKLCSEILTPRDYATKLSIGLEAQVVLKEVTISEFEALRPHVPIDVWLNMKAFWDNPNLMNEGVTPSRQLFPGVQSLEDFSKKYQEKLLASAVPA</sequence>
<dbReference type="InterPro" id="IPR008030">
    <property type="entry name" value="NmrA-like"/>
</dbReference>
<dbReference type="CDD" id="cd05251">
    <property type="entry name" value="NmrA_like_SDR_a"/>
    <property type="match status" value="1"/>
</dbReference>
<evidence type="ECO:0000256" key="3">
    <source>
        <dbReference type="ARBA" id="ARBA00023002"/>
    </source>
</evidence>
<dbReference type="GO" id="GO:0005634">
    <property type="term" value="C:nucleus"/>
    <property type="evidence" value="ECO:0007669"/>
    <property type="project" value="TreeGrafter"/>
</dbReference>
<dbReference type="Pfam" id="PF05368">
    <property type="entry name" value="NmrA"/>
    <property type="match status" value="1"/>
</dbReference>
<organism evidence="5 6">
    <name type="scientific">Rhizoctonia solani</name>
    <dbReference type="NCBI Taxonomy" id="456999"/>
    <lineage>
        <taxon>Eukaryota</taxon>
        <taxon>Fungi</taxon>
        <taxon>Dikarya</taxon>
        <taxon>Basidiomycota</taxon>
        <taxon>Agaricomycotina</taxon>
        <taxon>Agaricomycetes</taxon>
        <taxon>Cantharellales</taxon>
        <taxon>Ceratobasidiaceae</taxon>
        <taxon>Rhizoctonia</taxon>
    </lineage>
</organism>
<protein>
    <recommendedName>
        <fullName evidence="4">NmrA-like domain-containing protein</fullName>
    </recommendedName>
</protein>
<dbReference type="GO" id="GO:0016491">
    <property type="term" value="F:oxidoreductase activity"/>
    <property type="evidence" value="ECO:0007669"/>
    <property type="project" value="UniProtKB-KW"/>
</dbReference>
<evidence type="ECO:0000313" key="6">
    <source>
        <dbReference type="Proteomes" id="UP000663827"/>
    </source>
</evidence>
<dbReference type="InterPro" id="IPR036291">
    <property type="entry name" value="NAD(P)-bd_dom_sf"/>
</dbReference>
<proteinExistence type="inferred from homology"/>
<evidence type="ECO:0000313" key="5">
    <source>
        <dbReference type="EMBL" id="CAE7070370.1"/>
    </source>
</evidence>
<dbReference type="EMBL" id="CAJNJQ010000320">
    <property type="protein sequence ID" value="CAE7070370.1"/>
    <property type="molecule type" value="Genomic_DNA"/>
</dbReference>
<dbReference type="Gene3D" id="3.40.50.720">
    <property type="entry name" value="NAD(P)-binding Rossmann-like Domain"/>
    <property type="match status" value="1"/>
</dbReference>
<keyword evidence="3" id="KW-0560">Oxidoreductase</keyword>
<dbReference type="Proteomes" id="UP000663827">
    <property type="component" value="Unassembled WGS sequence"/>
</dbReference>
<dbReference type="Gene3D" id="3.90.25.10">
    <property type="entry name" value="UDP-galactose 4-epimerase, domain 1"/>
    <property type="match status" value="1"/>
</dbReference>
<name>A0A8H3DY04_9AGAM</name>
<comment type="caution">
    <text evidence="5">The sequence shown here is derived from an EMBL/GenBank/DDBJ whole genome shotgun (WGS) entry which is preliminary data.</text>
</comment>
<dbReference type="InterPro" id="IPR051164">
    <property type="entry name" value="NmrA-like_oxidored"/>
</dbReference>
<evidence type="ECO:0000259" key="4">
    <source>
        <dbReference type="Pfam" id="PF05368"/>
    </source>
</evidence>
<feature type="domain" description="NmrA-like" evidence="4">
    <location>
        <begin position="9"/>
        <end position="260"/>
    </location>
</feature>
<gene>
    <name evidence="5" type="ORF">RDB_LOCUS14928</name>
</gene>
<evidence type="ECO:0000256" key="1">
    <source>
        <dbReference type="ARBA" id="ARBA00006328"/>
    </source>
</evidence>